<feature type="domain" description="PHD-type" evidence="6">
    <location>
        <begin position="147"/>
        <end position="195"/>
    </location>
</feature>
<dbReference type="CDD" id="cd15545">
    <property type="entry name" value="PHD_BAZ2A_like"/>
    <property type="match status" value="1"/>
</dbReference>
<accession>G0S6B1</accession>
<keyword evidence="9" id="KW-1185">Reference proteome</keyword>
<feature type="compositionally biased region" description="Polar residues" evidence="5">
    <location>
        <begin position="446"/>
        <end position="466"/>
    </location>
</feature>
<dbReference type="RefSeq" id="XP_006693071.1">
    <property type="nucleotide sequence ID" value="XM_006693008.1"/>
</dbReference>
<feature type="region of interest" description="Disordered" evidence="5">
    <location>
        <begin position="307"/>
        <end position="567"/>
    </location>
</feature>
<dbReference type="OMA" id="GDWYCME"/>
<feature type="compositionally biased region" description="Basic and acidic residues" evidence="5">
    <location>
        <begin position="355"/>
        <end position="364"/>
    </location>
</feature>
<feature type="compositionally biased region" description="Polar residues" evidence="5">
    <location>
        <begin position="551"/>
        <end position="567"/>
    </location>
</feature>
<dbReference type="InterPro" id="IPR019787">
    <property type="entry name" value="Znf_PHD-finger"/>
</dbReference>
<dbReference type="PROSITE" id="PS01359">
    <property type="entry name" value="ZF_PHD_1"/>
    <property type="match status" value="1"/>
</dbReference>
<evidence type="ECO:0008006" key="10">
    <source>
        <dbReference type="Google" id="ProtNLM"/>
    </source>
</evidence>
<dbReference type="SUPFAM" id="SSF57903">
    <property type="entry name" value="FYVE/PHD zinc finger"/>
    <property type="match status" value="1"/>
</dbReference>
<dbReference type="Proteomes" id="UP000008066">
    <property type="component" value="Unassembled WGS sequence"/>
</dbReference>
<evidence type="ECO:0000259" key="7">
    <source>
        <dbReference type="PROSITE" id="PS50089"/>
    </source>
</evidence>
<dbReference type="InterPro" id="IPR001965">
    <property type="entry name" value="Znf_PHD"/>
</dbReference>
<keyword evidence="3" id="KW-0862">Zinc</keyword>
<dbReference type="AlphaFoldDB" id="G0S6B1"/>
<evidence type="ECO:0000313" key="9">
    <source>
        <dbReference type="Proteomes" id="UP000008066"/>
    </source>
</evidence>
<dbReference type="InterPro" id="IPR013083">
    <property type="entry name" value="Znf_RING/FYVE/PHD"/>
</dbReference>
<dbReference type="PANTHER" id="PTHR12618:SF20">
    <property type="entry name" value="PHD AND RING FINGER DOMAIN-CONTAINING PROTEIN 1"/>
    <property type="match status" value="1"/>
</dbReference>
<feature type="domain" description="RING-type" evidence="7">
    <location>
        <begin position="6"/>
        <end position="96"/>
    </location>
</feature>
<dbReference type="GO" id="GO:0008270">
    <property type="term" value="F:zinc ion binding"/>
    <property type="evidence" value="ECO:0007669"/>
    <property type="project" value="UniProtKB-KW"/>
</dbReference>
<dbReference type="InterPro" id="IPR011011">
    <property type="entry name" value="Znf_FYVE_PHD"/>
</dbReference>
<evidence type="ECO:0000256" key="2">
    <source>
        <dbReference type="ARBA" id="ARBA00022771"/>
    </source>
</evidence>
<dbReference type="PROSITE" id="PS50016">
    <property type="entry name" value="ZF_PHD_2"/>
    <property type="match status" value="1"/>
</dbReference>
<dbReference type="PROSITE" id="PS50089">
    <property type="entry name" value="ZF_RING_2"/>
    <property type="match status" value="1"/>
</dbReference>
<dbReference type="HOGENOM" id="CLU_026721_0_0_1"/>
<dbReference type="SMART" id="SM00184">
    <property type="entry name" value="RING"/>
    <property type="match status" value="2"/>
</dbReference>
<dbReference type="eggNOG" id="KOG0825">
    <property type="taxonomic scope" value="Eukaryota"/>
</dbReference>
<dbReference type="Gene3D" id="3.30.40.10">
    <property type="entry name" value="Zinc/RING finger domain, C3HC4 (zinc finger)"/>
    <property type="match status" value="2"/>
</dbReference>
<dbReference type="GeneID" id="18256650"/>
<dbReference type="Pfam" id="PF13639">
    <property type="entry name" value="zf-RING_2"/>
    <property type="match status" value="1"/>
</dbReference>
<evidence type="ECO:0000256" key="4">
    <source>
        <dbReference type="PROSITE-ProRule" id="PRU00175"/>
    </source>
</evidence>
<evidence type="ECO:0000256" key="1">
    <source>
        <dbReference type="ARBA" id="ARBA00022723"/>
    </source>
</evidence>
<evidence type="ECO:0000259" key="6">
    <source>
        <dbReference type="PROSITE" id="PS50016"/>
    </source>
</evidence>
<organism evidence="9">
    <name type="scientific">Chaetomium thermophilum (strain DSM 1495 / CBS 144.50 / IMI 039719)</name>
    <name type="common">Thermochaetoides thermophila</name>
    <dbReference type="NCBI Taxonomy" id="759272"/>
    <lineage>
        <taxon>Eukaryota</taxon>
        <taxon>Fungi</taxon>
        <taxon>Dikarya</taxon>
        <taxon>Ascomycota</taxon>
        <taxon>Pezizomycotina</taxon>
        <taxon>Sordariomycetes</taxon>
        <taxon>Sordariomycetidae</taxon>
        <taxon>Sordariales</taxon>
        <taxon>Chaetomiaceae</taxon>
        <taxon>Thermochaetoides</taxon>
    </lineage>
</organism>
<dbReference type="OrthoDB" id="8062037at2759"/>
<protein>
    <recommendedName>
        <fullName evidence="10">PHD and RING finger domain-containing protein</fullName>
    </recommendedName>
</protein>
<dbReference type="SMART" id="SM00249">
    <property type="entry name" value="PHD"/>
    <property type="match status" value="1"/>
</dbReference>
<gene>
    <name evidence="8" type="ORF">CTHT_0026120</name>
</gene>
<feature type="compositionally biased region" description="Polar residues" evidence="5">
    <location>
        <begin position="378"/>
        <end position="388"/>
    </location>
</feature>
<keyword evidence="1" id="KW-0479">Metal-binding</keyword>
<feature type="compositionally biased region" description="Basic residues" evidence="5">
    <location>
        <begin position="365"/>
        <end position="376"/>
    </location>
</feature>
<dbReference type="EMBL" id="GL988041">
    <property type="protein sequence ID" value="EGS20775.1"/>
    <property type="molecule type" value="Genomic_DNA"/>
</dbReference>
<proteinExistence type="predicted"/>
<dbReference type="InterPro" id="IPR019786">
    <property type="entry name" value="Zinc_finger_PHD-type_CS"/>
</dbReference>
<reference evidence="8 9" key="1">
    <citation type="journal article" date="2011" name="Cell">
        <title>Insight into structure and assembly of the nuclear pore complex by utilizing the genome of a eukaryotic thermophile.</title>
        <authorList>
            <person name="Amlacher S."/>
            <person name="Sarges P."/>
            <person name="Flemming D."/>
            <person name="van Noort V."/>
            <person name="Kunze R."/>
            <person name="Devos D.P."/>
            <person name="Arumugam M."/>
            <person name="Bork P."/>
            <person name="Hurt E."/>
        </authorList>
    </citation>
    <scope>NUCLEOTIDE SEQUENCE [LARGE SCALE GENOMIC DNA]</scope>
    <source>
        <strain evidence="9">DSM 1495 / CBS 144.50 / IMI 039719</strain>
    </source>
</reference>
<dbReference type="InterPro" id="IPR001841">
    <property type="entry name" value="Znf_RING"/>
</dbReference>
<dbReference type="SUPFAM" id="SSF57850">
    <property type="entry name" value="RING/U-box"/>
    <property type="match status" value="1"/>
</dbReference>
<sequence>MADHQCIICLDPLEVEPEGSAPPTPAQLKLLQDLKDQHERLAIEDPEALHKINEKTATSGPGSESYVAEILACGHMLHDSCLREWSDKANSCPICRQTFNIVRVYEKVGGKYLSTRRVEDKKQMPEFDFRAWAEENDEVWDDDDLPSNPCPVCNSTDHEEVLLLCDGCDACYHTYCIGLDSIPAGSWFCMECEHALGPDLSQSRDGAEGNHPGPRRLYYFPRTQASMRRARQRARSDDWQGAWGRITGHIWEALELDLDYHDEDPEVFEGLRRSRQLREQERREHERWLQRLNIASRLGAREVFRSNLPQFARPEPPQPQDTQESRKEQLAWSALEKARECESRKRSRSASAEPQEEHHHEPERKLKRPRTRRLPPHNHTNGESSTAGKNLAGPSHRADAAPSDAQPSFLSALLKEVEMSTPSDEETLVNMFGPIPGAHSPARSPSIGTITPPRASSPQMTLSSHIGPNYPPAHYSPTRASSSASSRQQLPSPNRKLQPSRGRPSSPENSDSESRGCALRQAAQKSAPQLVQSTVHHRPLELRQPQPRRAQNVTLSRSENTSPTRSNLPLEMKQSISEIVRTALKPHWHSRKLTAEQYETINRDVSRRIYEQVKDPSAVNEEMKQRWQITATQEVARAVASLKA</sequence>
<feature type="compositionally biased region" description="Polar residues" evidence="5">
    <location>
        <begin position="523"/>
        <end position="534"/>
    </location>
</feature>
<feature type="compositionally biased region" description="Low complexity" evidence="5">
    <location>
        <begin position="476"/>
        <end position="492"/>
    </location>
</feature>
<evidence type="ECO:0000256" key="3">
    <source>
        <dbReference type="ARBA" id="ARBA00022833"/>
    </source>
</evidence>
<dbReference type="PANTHER" id="PTHR12618">
    <property type="entry name" value="PHD AND RING FINGER DOMAIN-CONTAINING PROTEIN 1"/>
    <property type="match status" value="1"/>
</dbReference>
<dbReference type="Pfam" id="PF00628">
    <property type="entry name" value="PHD"/>
    <property type="match status" value="1"/>
</dbReference>
<evidence type="ECO:0000256" key="5">
    <source>
        <dbReference type="SAM" id="MobiDB-lite"/>
    </source>
</evidence>
<keyword evidence="2 4" id="KW-0863">Zinc-finger</keyword>
<evidence type="ECO:0000313" key="8">
    <source>
        <dbReference type="EMBL" id="EGS20775.1"/>
    </source>
</evidence>
<dbReference type="KEGG" id="cthr:CTHT_0026120"/>
<name>G0S6B1_CHATD</name>
<dbReference type="InterPro" id="IPR047157">
    <property type="entry name" value="PHRF1/Atg35"/>
</dbReference>